<dbReference type="InterPro" id="IPR027981">
    <property type="entry name" value="DUF4446"/>
</dbReference>
<evidence type="ECO:0008006" key="4">
    <source>
        <dbReference type="Google" id="ProtNLM"/>
    </source>
</evidence>
<name>A0A0G1F283_9BACT</name>
<organism evidence="2 3">
    <name type="scientific">Candidatus Woesebacteria bacterium GW2011_GWC1_43_10b</name>
    <dbReference type="NCBI Taxonomy" id="1618585"/>
    <lineage>
        <taxon>Bacteria</taxon>
        <taxon>Candidatus Woeseibacteriota</taxon>
    </lineage>
</organism>
<comment type="caution">
    <text evidence="2">The sequence shown here is derived from an EMBL/GenBank/DDBJ whole genome shotgun (WGS) entry which is preliminary data.</text>
</comment>
<accession>A0A0G1F283</accession>
<evidence type="ECO:0000313" key="2">
    <source>
        <dbReference type="EMBL" id="KKS80928.1"/>
    </source>
</evidence>
<dbReference type="Pfam" id="PF14584">
    <property type="entry name" value="DUF4446"/>
    <property type="match status" value="1"/>
</dbReference>
<feature type="transmembrane region" description="Helical" evidence="1">
    <location>
        <begin position="6"/>
        <end position="28"/>
    </location>
</feature>
<keyword evidence="1" id="KW-0812">Transmembrane</keyword>
<protein>
    <recommendedName>
        <fullName evidence="4">DUF4446 domain-containing protein</fullName>
    </recommendedName>
</protein>
<gene>
    <name evidence="2" type="ORF">UV56_C0004G0005</name>
</gene>
<dbReference type="Proteomes" id="UP000034611">
    <property type="component" value="Unassembled WGS sequence"/>
</dbReference>
<proteinExistence type="predicted"/>
<keyword evidence="1" id="KW-0472">Membrane</keyword>
<keyword evidence="1" id="KW-1133">Transmembrane helix</keyword>
<dbReference type="AlphaFoldDB" id="A0A0G1F283"/>
<evidence type="ECO:0000313" key="3">
    <source>
        <dbReference type="Proteomes" id="UP000034611"/>
    </source>
</evidence>
<dbReference type="EMBL" id="LCEY01000004">
    <property type="protein sequence ID" value="KKS80928.1"/>
    <property type="molecule type" value="Genomic_DNA"/>
</dbReference>
<sequence>MSSQLQVVVFVVFGGWLLVLSGVFYLMFAHYRRLVGGGEPGNLKKVLDRLLDAGESNKKEIAGLFRQVKNIEERGLYNIQKVGIVRFNPFNDTGGNQSFSLAVTDGHDTGFIFTVLHARERSRIYLKSIKEGKSDSELSLEEKKALGVALKG</sequence>
<reference evidence="2 3" key="1">
    <citation type="journal article" date="2015" name="Nature">
        <title>rRNA introns, odd ribosomes, and small enigmatic genomes across a large radiation of phyla.</title>
        <authorList>
            <person name="Brown C.T."/>
            <person name="Hug L.A."/>
            <person name="Thomas B.C."/>
            <person name="Sharon I."/>
            <person name="Castelle C.J."/>
            <person name="Singh A."/>
            <person name="Wilkins M.J."/>
            <person name="Williams K.H."/>
            <person name="Banfield J.F."/>
        </authorList>
    </citation>
    <scope>NUCLEOTIDE SEQUENCE [LARGE SCALE GENOMIC DNA]</scope>
</reference>
<evidence type="ECO:0000256" key="1">
    <source>
        <dbReference type="SAM" id="Phobius"/>
    </source>
</evidence>